<accession>A0A8H4JJ86</accession>
<organism evidence="2 3">
    <name type="scientific">Fusarium austroafricanum</name>
    <dbReference type="NCBI Taxonomy" id="2364996"/>
    <lineage>
        <taxon>Eukaryota</taxon>
        <taxon>Fungi</taxon>
        <taxon>Dikarya</taxon>
        <taxon>Ascomycota</taxon>
        <taxon>Pezizomycotina</taxon>
        <taxon>Sordariomycetes</taxon>
        <taxon>Hypocreomycetidae</taxon>
        <taxon>Hypocreales</taxon>
        <taxon>Nectriaceae</taxon>
        <taxon>Fusarium</taxon>
        <taxon>Fusarium concolor species complex</taxon>
    </lineage>
</organism>
<comment type="caution">
    <text evidence="2">The sequence shown here is derived from an EMBL/GenBank/DDBJ whole genome shotgun (WGS) entry which is preliminary data.</text>
</comment>
<evidence type="ECO:0000313" key="3">
    <source>
        <dbReference type="Proteomes" id="UP000605986"/>
    </source>
</evidence>
<reference evidence="2" key="1">
    <citation type="submission" date="2020-01" db="EMBL/GenBank/DDBJ databases">
        <title>Identification and distribution of gene clusters putatively required for synthesis of sphingolipid metabolism inhibitors in phylogenetically diverse species of the filamentous fungus Fusarium.</title>
        <authorList>
            <person name="Kim H.-S."/>
            <person name="Busman M."/>
            <person name="Brown D.W."/>
            <person name="Divon H."/>
            <person name="Uhlig S."/>
            <person name="Proctor R.H."/>
        </authorList>
    </citation>
    <scope>NUCLEOTIDE SEQUENCE</scope>
    <source>
        <strain evidence="2">NRRL 53441</strain>
    </source>
</reference>
<keyword evidence="3" id="KW-1185">Reference proteome</keyword>
<keyword evidence="1" id="KW-0732">Signal</keyword>
<name>A0A8H4JJ86_9HYPO</name>
<feature type="signal peptide" evidence="1">
    <location>
        <begin position="1"/>
        <end position="19"/>
    </location>
</feature>
<feature type="chain" id="PRO_5034217179" evidence="1">
    <location>
        <begin position="20"/>
        <end position="207"/>
    </location>
</feature>
<dbReference type="OrthoDB" id="5071122at2759"/>
<evidence type="ECO:0000256" key="1">
    <source>
        <dbReference type="SAM" id="SignalP"/>
    </source>
</evidence>
<gene>
    <name evidence="2" type="ORF">F53441_14056</name>
</gene>
<protein>
    <submittedName>
        <fullName evidence="2">Uncharacterized protein</fullName>
    </submittedName>
</protein>
<dbReference type="EMBL" id="JAADJG010001026">
    <property type="protein sequence ID" value="KAF4428267.1"/>
    <property type="molecule type" value="Genomic_DNA"/>
</dbReference>
<proteinExistence type="predicted"/>
<dbReference type="AlphaFoldDB" id="A0A8H4JJ86"/>
<evidence type="ECO:0000313" key="2">
    <source>
        <dbReference type="EMBL" id="KAF4428267.1"/>
    </source>
</evidence>
<sequence>MLFINALTVLAFQAAGASAAAISSAADLPAATGVAIPPESLFKETAIRLSDQSSFEPEGESIFDKFPAQATSDKEGTLVARTNRVYQCWSIDSLGDHRQDYLNNFLQLADAFYANNDQTVTLGPRKEWKFEHGYVQFVIRNQSTCQTYRLLSARLRGIMTNIWRACTNTAAGWTYYSISDLHNDIPDLVIIVRPIREHIPGYTPQCN</sequence>
<dbReference type="Proteomes" id="UP000605986">
    <property type="component" value="Unassembled WGS sequence"/>
</dbReference>